<reference evidence="1 2" key="1">
    <citation type="submission" date="2020-02" db="EMBL/GenBank/DDBJ databases">
        <authorList>
            <person name="Ferguson B K."/>
        </authorList>
    </citation>
    <scope>NUCLEOTIDE SEQUENCE [LARGE SCALE GENOMIC DNA]</scope>
</reference>
<proteinExistence type="predicted"/>
<gene>
    <name evidence="1" type="ORF">NTEN_LOCUS18973</name>
</gene>
<dbReference type="Proteomes" id="UP000479000">
    <property type="component" value="Unassembled WGS sequence"/>
</dbReference>
<evidence type="ECO:0000313" key="2">
    <source>
        <dbReference type="Proteomes" id="UP000479000"/>
    </source>
</evidence>
<evidence type="ECO:0000313" key="1">
    <source>
        <dbReference type="EMBL" id="CAB0014547.1"/>
    </source>
</evidence>
<dbReference type="AlphaFoldDB" id="A0A6H5HBN3"/>
<name>A0A6H5HBN3_9HEMI</name>
<keyword evidence="2" id="KW-1185">Reference proteome</keyword>
<dbReference type="EMBL" id="CADCXU010028056">
    <property type="protein sequence ID" value="CAB0014547.1"/>
    <property type="molecule type" value="Genomic_DNA"/>
</dbReference>
<organism evidence="1 2">
    <name type="scientific">Nesidiocoris tenuis</name>
    <dbReference type="NCBI Taxonomy" id="355587"/>
    <lineage>
        <taxon>Eukaryota</taxon>
        <taxon>Metazoa</taxon>
        <taxon>Ecdysozoa</taxon>
        <taxon>Arthropoda</taxon>
        <taxon>Hexapoda</taxon>
        <taxon>Insecta</taxon>
        <taxon>Pterygota</taxon>
        <taxon>Neoptera</taxon>
        <taxon>Paraneoptera</taxon>
        <taxon>Hemiptera</taxon>
        <taxon>Heteroptera</taxon>
        <taxon>Panheteroptera</taxon>
        <taxon>Cimicomorpha</taxon>
        <taxon>Miridae</taxon>
        <taxon>Dicyphina</taxon>
        <taxon>Nesidiocoris</taxon>
    </lineage>
</organism>
<sequence length="77" mass="8382">MRSKRKTTTTKFKTTNTTTPTNSNTYFTTNFKTNTTTNIDTNATTATTITSIMIGNLVRLSSFVLGGLASCVLKTFS</sequence>
<protein>
    <submittedName>
        <fullName evidence="1">Uncharacterized protein</fullName>
    </submittedName>
</protein>
<accession>A0A6H5HBN3</accession>